<dbReference type="CDD" id="cd03257">
    <property type="entry name" value="ABC_NikE_OppD_transporters"/>
    <property type="match status" value="1"/>
</dbReference>
<protein>
    <submittedName>
        <fullName evidence="9">ABC transporter ATP-binding protein</fullName>
    </submittedName>
</protein>
<keyword evidence="3" id="KW-0813">Transport</keyword>
<dbReference type="InterPro" id="IPR003439">
    <property type="entry name" value="ABC_transporter-like_ATP-bd"/>
</dbReference>
<dbReference type="Proteomes" id="UP000824106">
    <property type="component" value="Unassembled WGS sequence"/>
</dbReference>
<keyword evidence="7" id="KW-0472">Membrane</keyword>
<evidence type="ECO:0000313" key="9">
    <source>
        <dbReference type="EMBL" id="HIZ71204.1"/>
    </source>
</evidence>
<dbReference type="GO" id="GO:0005886">
    <property type="term" value="C:plasma membrane"/>
    <property type="evidence" value="ECO:0007669"/>
    <property type="project" value="UniProtKB-SubCell"/>
</dbReference>
<comment type="subcellular location">
    <subcellularLocation>
        <location evidence="1">Cell membrane</location>
        <topology evidence="1">Peripheral membrane protein</topology>
    </subcellularLocation>
</comment>
<evidence type="ECO:0000256" key="4">
    <source>
        <dbReference type="ARBA" id="ARBA00022475"/>
    </source>
</evidence>
<dbReference type="AlphaFoldDB" id="A0A9D2G1C5"/>
<evidence type="ECO:0000256" key="2">
    <source>
        <dbReference type="ARBA" id="ARBA00005417"/>
    </source>
</evidence>
<dbReference type="GO" id="GO:0016887">
    <property type="term" value="F:ATP hydrolysis activity"/>
    <property type="evidence" value="ECO:0007669"/>
    <property type="project" value="InterPro"/>
</dbReference>
<reference evidence="9" key="1">
    <citation type="journal article" date="2021" name="PeerJ">
        <title>Extensive microbial diversity within the chicken gut microbiome revealed by metagenomics and culture.</title>
        <authorList>
            <person name="Gilroy R."/>
            <person name="Ravi A."/>
            <person name="Getino M."/>
            <person name="Pursley I."/>
            <person name="Horton D.L."/>
            <person name="Alikhan N.F."/>
            <person name="Baker D."/>
            <person name="Gharbi K."/>
            <person name="Hall N."/>
            <person name="Watson M."/>
            <person name="Adriaenssens E.M."/>
            <person name="Foster-Nyarko E."/>
            <person name="Jarju S."/>
            <person name="Secka A."/>
            <person name="Antonio M."/>
            <person name="Oren A."/>
            <person name="Chaudhuri R.R."/>
            <person name="La Ragione R."/>
            <person name="Hildebrand F."/>
            <person name="Pallen M.J."/>
        </authorList>
    </citation>
    <scope>NUCLEOTIDE SEQUENCE</scope>
    <source>
        <strain evidence="9">CHK169-4300</strain>
    </source>
</reference>
<evidence type="ECO:0000259" key="8">
    <source>
        <dbReference type="PROSITE" id="PS50893"/>
    </source>
</evidence>
<dbReference type="PROSITE" id="PS00211">
    <property type="entry name" value="ABC_TRANSPORTER_1"/>
    <property type="match status" value="1"/>
</dbReference>
<dbReference type="FunFam" id="3.40.50.300:FF:000016">
    <property type="entry name" value="Oligopeptide ABC transporter ATP-binding component"/>
    <property type="match status" value="1"/>
</dbReference>
<sequence>MHRRLIIVATKETLLEINNLEVGFRFGDEYHNAVDDVSITLKENEILAIVGESGSGKSTLATAIIGLHDPNNTQIKGEILYKGLDLTNLNTKLYNRIRGNDIGMIFQDPLGSLNPVMTIGRQIEESLVYHTDLNEKQRNQRVLELLDQVGIPNPARTIKQYPHELSGGMRQRVVIAIALANKPPIIIADEPTTALDVTIQAQILDLMKDIQEETDSGIILITHDLGVVAETADRVAVMYAGQIVEEAPVDVLFTDPKHPYTRSLLNSIPHELEEGEDDELHVIQGTVPSLQNLPRTGDRFKDRIPWIPDEAFDEDPQLEEIAPNHKVRGNSWKHFYFEGEED</sequence>
<organism evidence="9 10">
    <name type="scientific">Candidatus Atopostipes pullistercoris</name>
    <dbReference type="NCBI Taxonomy" id="2838467"/>
    <lineage>
        <taxon>Bacteria</taxon>
        <taxon>Bacillati</taxon>
        <taxon>Bacillota</taxon>
        <taxon>Bacilli</taxon>
        <taxon>Lactobacillales</taxon>
        <taxon>Carnobacteriaceae</taxon>
        <taxon>Atopostipes</taxon>
    </lineage>
</organism>
<dbReference type="SUPFAM" id="SSF52540">
    <property type="entry name" value="P-loop containing nucleoside triphosphate hydrolases"/>
    <property type="match status" value="1"/>
</dbReference>
<evidence type="ECO:0000256" key="6">
    <source>
        <dbReference type="ARBA" id="ARBA00022840"/>
    </source>
</evidence>
<evidence type="ECO:0000256" key="3">
    <source>
        <dbReference type="ARBA" id="ARBA00022448"/>
    </source>
</evidence>
<keyword evidence="4" id="KW-1003">Cell membrane</keyword>
<dbReference type="PROSITE" id="PS50893">
    <property type="entry name" value="ABC_TRANSPORTER_2"/>
    <property type="match status" value="1"/>
</dbReference>
<proteinExistence type="inferred from homology"/>
<comment type="similarity">
    <text evidence="2">Belongs to the ABC transporter superfamily.</text>
</comment>
<reference evidence="9" key="2">
    <citation type="submission" date="2021-04" db="EMBL/GenBank/DDBJ databases">
        <authorList>
            <person name="Gilroy R."/>
        </authorList>
    </citation>
    <scope>NUCLEOTIDE SEQUENCE</scope>
    <source>
        <strain evidence="9">CHK169-4300</strain>
    </source>
</reference>
<evidence type="ECO:0000256" key="5">
    <source>
        <dbReference type="ARBA" id="ARBA00022741"/>
    </source>
</evidence>
<dbReference type="NCBIfam" id="TIGR01727">
    <property type="entry name" value="oligo_HPY"/>
    <property type="match status" value="1"/>
</dbReference>
<gene>
    <name evidence="9" type="ORF">H9808_05500</name>
</gene>
<evidence type="ECO:0000256" key="7">
    <source>
        <dbReference type="ARBA" id="ARBA00023136"/>
    </source>
</evidence>
<dbReference type="InterPro" id="IPR013563">
    <property type="entry name" value="Oligopep_ABC_C"/>
</dbReference>
<dbReference type="PANTHER" id="PTHR43297:SF2">
    <property type="entry name" value="DIPEPTIDE TRANSPORT ATP-BINDING PROTEIN DPPD"/>
    <property type="match status" value="1"/>
</dbReference>
<dbReference type="EMBL" id="DXAZ01000084">
    <property type="protein sequence ID" value="HIZ71204.1"/>
    <property type="molecule type" value="Genomic_DNA"/>
</dbReference>
<dbReference type="InterPro" id="IPR027417">
    <property type="entry name" value="P-loop_NTPase"/>
</dbReference>
<evidence type="ECO:0000256" key="1">
    <source>
        <dbReference type="ARBA" id="ARBA00004202"/>
    </source>
</evidence>
<dbReference type="Pfam" id="PF08352">
    <property type="entry name" value="oligo_HPY"/>
    <property type="match status" value="1"/>
</dbReference>
<dbReference type="Gene3D" id="3.40.50.300">
    <property type="entry name" value="P-loop containing nucleotide triphosphate hydrolases"/>
    <property type="match status" value="1"/>
</dbReference>
<dbReference type="GO" id="GO:0005524">
    <property type="term" value="F:ATP binding"/>
    <property type="evidence" value="ECO:0007669"/>
    <property type="project" value="UniProtKB-KW"/>
</dbReference>
<dbReference type="InterPro" id="IPR050388">
    <property type="entry name" value="ABC_Ni/Peptide_Import"/>
</dbReference>
<dbReference type="InterPro" id="IPR017871">
    <property type="entry name" value="ABC_transporter-like_CS"/>
</dbReference>
<keyword evidence="5" id="KW-0547">Nucleotide-binding</keyword>
<accession>A0A9D2G1C5</accession>
<dbReference type="PANTHER" id="PTHR43297">
    <property type="entry name" value="OLIGOPEPTIDE TRANSPORT ATP-BINDING PROTEIN APPD"/>
    <property type="match status" value="1"/>
</dbReference>
<comment type="caution">
    <text evidence="9">The sequence shown here is derived from an EMBL/GenBank/DDBJ whole genome shotgun (WGS) entry which is preliminary data.</text>
</comment>
<dbReference type="SMART" id="SM00382">
    <property type="entry name" value="AAA"/>
    <property type="match status" value="1"/>
</dbReference>
<dbReference type="Pfam" id="PF00005">
    <property type="entry name" value="ABC_tran"/>
    <property type="match status" value="1"/>
</dbReference>
<keyword evidence="6 9" id="KW-0067">ATP-binding</keyword>
<feature type="domain" description="ABC transporter" evidence="8">
    <location>
        <begin position="17"/>
        <end position="265"/>
    </location>
</feature>
<dbReference type="GO" id="GO:0015833">
    <property type="term" value="P:peptide transport"/>
    <property type="evidence" value="ECO:0007669"/>
    <property type="project" value="InterPro"/>
</dbReference>
<name>A0A9D2G1C5_9LACT</name>
<evidence type="ECO:0000313" key="10">
    <source>
        <dbReference type="Proteomes" id="UP000824106"/>
    </source>
</evidence>
<dbReference type="InterPro" id="IPR003593">
    <property type="entry name" value="AAA+_ATPase"/>
</dbReference>